<accession>A0A195FQ73</accession>
<proteinExistence type="predicted"/>
<protein>
    <submittedName>
        <fullName evidence="1">Uncharacterized protein</fullName>
    </submittedName>
</protein>
<dbReference type="EMBL" id="KQ981382">
    <property type="protein sequence ID" value="KYN42069.1"/>
    <property type="molecule type" value="Genomic_DNA"/>
</dbReference>
<dbReference type="AlphaFoldDB" id="A0A195FQ73"/>
<sequence length="56" mass="6384">MHVGRESGQSWSCGGKEKKNGKMECRWFTVIKYRRTHARAFALLASPEATSELKDI</sequence>
<gene>
    <name evidence="1" type="ORF">ALC56_03207</name>
</gene>
<evidence type="ECO:0000313" key="1">
    <source>
        <dbReference type="EMBL" id="KYN42069.1"/>
    </source>
</evidence>
<name>A0A195FQ73_9HYME</name>
<organism evidence="1 2">
    <name type="scientific">Trachymyrmex septentrionalis</name>
    <dbReference type="NCBI Taxonomy" id="34720"/>
    <lineage>
        <taxon>Eukaryota</taxon>
        <taxon>Metazoa</taxon>
        <taxon>Ecdysozoa</taxon>
        <taxon>Arthropoda</taxon>
        <taxon>Hexapoda</taxon>
        <taxon>Insecta</taxon>
        <taxon>Pterygota</taxon>
        <taxon>Neoptera</taxon>
        <taxon>Endopterygota</taxon>
        <taxon>Hymenoptera</taxon>
        <taxon>Apocrita</taxon>
        <taxon>Aculeata</taxon>
        <taxon>Formicoidea</taxon>
        <taxon>Formicidae</taxon>
        <taxon>Myrmicinae</taxon>
        <taxon>Trachymyrmex</taxon>
    </lineage>
</organism>
<dbReference type="Proteomes" id="UP000078541">
    <property type="component" value="Unassembled WGS sequence"/>
</dbReference>
<evidence type="ECO:0000313" key="2">
    <source>
        <dbReference type="Proteomes" id="UP000078541"/>
    </source>
</evidence>
<reference evidence="1 2" key="1">
    <citation type="submission" date="2016-03" db="EMBL/GenBank/DDBJ databases">
        <title>Trachymyrmex septentrionalis WGS genome.</title>
        <authorList>
            <person name="Nygaard S."/>
            <person name="Hu H."/>
            <person name="Boomsma J."/>
            <person name="Zhang G."/>
        </authorList>
    </citation>
    <scope>NUCLEOTIDE SEQUENCE [LARGE SCALE GENOMIC DNA]</scope>
    <source>
        <strain evidence="1">Tsep2-gDNA-1</strain>
        <tissue evidence="1">Whole body</tissue>
    </source>
</reference>
<keyword evidence="2" id="KW-1185">Reference proteome</keyword>